<dbReference type="eggNOG" id="ENOG502SCD5">
    <property type="taxonomic scope" value="Eukaryota"/>
</dbReference>
<dbReference type="SMART" id="SM00612">
    <property type="entry name" value="Kelch"/>
    <property type="match status" value="2"/>
</dbReference>
<evidence type="ECO:0000259" key="2">
    <source>
        <dbReference type="PROSITE" id="PS50948"/>
    </source>
</evidence>
<dbReference type="RefSeq" id="XP_007832268.1">
    <property type="nucleotide sequence ID" value="XM_007834077.1"/>
</dbReference>
<dbReference type="Gene3D" id="2.60.40.10">
    <property type="entry name" value="Immunoglobulins"/>
    <property type="match status" value="1"/>
</dbReference>
<proteinExistence type="predicted"/>
<dbReference type="InterPro" id="IPR011043">
    <property type="entry name" value="Gal_Oxase/kelch_b-propeller"/>
</dbReference>
<dbReference type="InterPro" id="IPR003609">
    <property type="entry name" value="Pan_app"/>
</dbReference>
<feature type="domain" description="Apple" evidence="2">
    <location>
        <begin position="43"/>
        <end position="113"/>
    </location>
</feature>
<dbReference type="InParanoid" id="W3XC43"/>
<organism evidence="3 4">
    <name type="scientific">Pestalotiopsis fici (strain W106-1 / CGMCC3.15140)</name>
    <dbReference type="NCBI Taxonomy" id="1229662"/>
    <lineage>
        <taxon>Eukaryota</taxon>
        <taxon>Fungi</taxon>
        <taxon>Dikarya</taxon>
        <taxon>Ascomycota</taxon>
        <taxon>Pezizomycotina</taxon>
        <taxon>Sordariomycetes</taxon>
        <taxon>Xylariomycetidae</taxon>
        <taxon>Amphisphaeriales</taxon>
        <taxon>Sporocadaceae</taxon>
        <taxon>Pestalotiopsis</taxon>
    </lineage>
</organism>
<dbReference type="SUPFAM" id="SSF50965">
    <property type="entry name" value="Galactose oxidase, central domain"/>
    <property type="match status" value="1"/>
</dbReference>
<sequence>MHASGILKAIALGLNLVVVKALTDCPSTLSYYTDADGARYATCSGTDLQGTSSLITSSVTTSSACAQICSANTTCTKAVYDTTNKKCHIKDTTATLTWVSNTQFNVIYINNTFAEGTIIARCPFTNTTYTGTTGTFSICPDTDLQGTSASIVASIASREACAKLCDTTSGCTQAVYDKTGKYCHLKDSTGLLTVSWVYNKKYDVINKAVASTPATTGQWTDLIRFPIIPVAAYIVPEAPDTTRLLVFSSWGATTFGGAGGYTQFADYNWKTGAISQRQVSNTNHDMFCPGMSQLQDGRLVITGGSDAEKTSIYDPKTNAFTRGPDMNVSDYNQSSTTLSNGKIFTVGGSYSGGYGGKDGEVYDPTANTWTLLTGAVPEPILTDDHEGIWREDNHAWLYGWKNGSVFQAGPSRTQHWFDTAGNGSVVLAATRDTDDAMCAINVMYDVGKIFSAGGASDYDNSAGWTSAHITTITSPYVNATVERVADMAYARAFGNGVVLPDGNIIVTGGQKTAHVFTDTDGATAAELFNPYTKTWKTLAKAAVARNYHSVSLLLPDGTVLSGGGGLCYVGAPGSSDAACNKAVDHADAQIFSPPYLFNSDNTLATRPVISSVSATAVKVGGSLSATMSSSTAGVKFALMRIGSVTHSINSDQRRLPISTTVQSGTQYSFTLEQDPGVLLPGYYYLFALSSAGVPSVAKTIQVTL</sequence>
<dbReference type="Gene3D" id="2.130.10.80">
    <property type="entry name" value="Galactose oxidase/kelch, beta-propeller"/>
    <property type="match status" value="1"/>
</dbReference>
<feature type="domain" description="Apple" evidence="2">
    <location>
        <begin position="122"/>
        <end position="209"/>
    </location>
</feature>
<name>W3XC43_PESFW</name>
<dbReference type="GeneID" id="19270509"/>
<feature type="chain" id="PRO_5004835999" description="Apple domain-containing protein" evidence="1">
    <location>
        <begin position="22"/>
        <end position="704"/>
    </location>
</feature>
<dbReference type="Proteomes" id="UP000030651">
    <property type="component" value="Unassembled WGS sequence"/>
</dbReference>
<dbReference type="Pfam" id="PF09118">
    <property type="entry name" value="GO-like_E_set"/>
    <property type="match status" value="1"/>
</dbReference>
<reference evidence="4" key="1">
    <citation type="journal article" date="2015" name="BMC Genomics">
        <title>Genomic and transcriptomic analysis of the endophytic fungus Pestalotiopsis fici reveals its lifestyle and high potential for synthesis of natural products.</title>
        <authorList>
            <person name="Wang X."/>
            <person name="Zhang X."/>
            <person name="Liu L."/>
            <person name="Xiang M."/>
            <person name="Wang W."/>
            <person name="Sun X."/>
            <person name="Che Y."/>
            <person name="Guo L."/>
            <person name="Liu G."/>
            <person name="Guo L."/>
            <person name="Wang C."/>
            <person name="Yin W.B."/>
            <person name="Stadler M."/>
            <person name="Zhang X."/>
            <person name="Liu X."/>
        </authorList>
    </citation>
    <scope>NUCLEOTIDE SEQUENCE [LARGE SCALE GENOMIC DNA]</scope>
    <source>
        <strain evidence="4">W106-1 / CGMCC3.15140</strain>
    </source>
</reference>
<dbReference type="STRING" id="1229662.W3XC43"/>
<dbReference type="EMBL" id="KI912111">
    <property type="protein sequence ID" value="ETS83620.1"/>
    <property type="molecule type" value="Genomic_DNA"/>
</dbReference>
<protein>
    <recommendedName>
        <fullName evidence="2">Apple domain-containing protein</fullName>
    </recommendedName>
</protein>
<dbReference type="InterPro" id="IPR014756">
    <property type="entry name" value="Ig_E-set"/>
</dbReference>
<keyword evidence="1" id="KW-0732">Signal</keyword>
<dbReference type="PANTHER" id="PTHR32208">
    <property type="entry name" value="SECRETED PROTEIN-RELATED"/>
    <property type="match status" value="1"/>
</dbReference>
<dbReference type="InterPro" id="IPR037293">
    <property type="entry name" value="Gal_Oxidase_central_sf"/>
</dbReference>
<dbReference type="InterPro" id="IPR015202">
    <property type="entry name" value="GO-like_E_set"/>
</dbReference>
<dbReference type="Pfam" id="PF00024">
    <property type="entry name" value="PAN_1"/>
    <property type="match status" value="2"/>
</dbReference>
<dbReference type="SUPFAM" id="SSF57414">
    <property type="entry name" value="Hairpin loop containing domain-like"/>
    <property type="match status" value="1"/>
</dbReference>
<dbReference type="PANTHER" id="PTHR32208:SF56">
    <property type="entry name" value="GALACTOSE OXIDASE-RELATED"/>
    <property type="match status" value="1"/>
</dbReference>
<dbReference type="OrthoDB" id="2019572at2759"/>
<dbReference type="KEGG" id="pfy:PFICI_05496"/>
<accession>W3XC43</accession>
<evidence type="ECO:0000313" key="3">
    <source>
        <dbReference type="EMBL" id="ETS83620.1"/>
    </source>
</evidence>
<dbReference type="Gene3D" id="3.50.4.10">
    <property type="entry name" value="Hepatocyte Growth Factor"/>
    <property type="match status" value="1"/>
</dbReference>
<dbReference type="PROSITE" id="PS50948">
    <property type="entry name" value="PAN"/>
    <property type="match status" value="2"/>
</dbReference>
<dbReference type="InterPro" id="IPR006652">
    <property type="entry name" value="Kelch_1"/>
</dbReference>
<keyword evidence="4" id="KW-1185">Reference proteome</keyword>
<dbReference type="OMA" id="HDMFCPA"/>
<dbReference type="CDD" id="cd02851">
    <property type="entry name" value="E_set_GO_C"/>
    <property type="match status" value="1"/>
</dbReference>
<feature type="signal peptide" evidence="1">
    <location>
        <begin position="1"/>
        <end position="21"/>
    </location>
</feature>
<evidence type="ECO:0000256" key="1">
    <source>
        <dbReference type="SAM" id="SignalP"/>
    </source>
</evidence>
<dbReference type="SUPFAM" id="SSF81296">
    <property type="entry name" value="E set domains"/>
    <property type="match status" value="1"/>
</dbReference>
<gene>
    <name evidence="3" type="ORF">PFICI_05496</name>
</gene>
<dbReference type="InterPro" id="IPR013783">
    <property type="entry name" value="Ig-like_fold"/>
</dbReference>
<dbReference type="AlphaFoldDB" id="W3XC43"/>
<dbReference type="Pfam" id="PF01344">
    <property type="entry name" value="Kelch_1"/>
    <property type="match status" value="1"/>
</dbReference>
<evidence type="ECO:0000313" key="4">
    <source>
        <dbReference type="Proteomes" id="UP000030651"/>
    </source>
</evidence>
<dbReference type="HOGENOM" id="CLU_013444_1_0_1"/>